<proteinExistence type="predicted"/>
<dbReference type="CDD" id="cd09917">
    <property type="entry name" value="F-box_SF"/>
    <property type="match status" value="1"/>
</dbReference>
<sequence>MTPQILRNHFNNASDEVVQMILSHLLVNDNPIAMSHHLHEPHPDVRNILLTCKRFHRIAELLIYRHNTFEFWDPDLWLDQFLLELSPFARSAITRLRLQWPLPATMDLGFMFDLVAGCTGLKRLEFTSFFGEMSKRTFGYFKNLSVQEIWFESPSGYKINLRDLRAFEHDGSAIVIFPHRIIFPHRVNQEVDELLEGSEGLEDFGLESFITKFGGIIEEYEEEWQAQI</sequence>
<organism evidence="1 2">
    <name type="scientific">Hyaloscypha hepaticicola</name>
    <dbReference type="NCBI Taxonomy" id="2082293"/>
    <lineage>
        <taxon>Eukaryota</taxon>
        <taxon>Fungi</taxon>
        <taxon>Dikarya</taxon>
        <taxon>Ascomycota</taxon>
        <taxon>Pezizomycotina</taxon>
        <taxon>Leotiomycetes</taxon>
        <taxon>Helotiales</taxon>
        <taxon>Hyaloscyphaceae</taxon>
        <taxon>Hyaloscypha</taxon>
    </lineage>
</organism>
<protein>
    <recommendedName>
        <fullName evidence="3">F-box domain-containing protein</fullName>
    </recommendedName>
</protein>
<reference evidence="1 2" key="1">
    <citation type="submission" date="2016-05" db="EMBL/GenBank/DDBJ databases">
        <title>A degradative enzymes factory behind the ericoid mycorrhizal symbiosis.</title>
        <authorList>
            <consortium name="DOE Joint Genome Institute"/>
            <person name="Martino E."/>
            <person name="Morin E."/>
            <person name="Grelet G."/>
            <person name="Kuo A."/>
            <person name="Kohler A."/>
            <person name="Daghino S."/>
            <person name="Barry K."/>
            <person name="Choi C."/>
            <person name="Cichocki N."/>
            <person name="Clum A."/>
            <person name="Copeland A."/>
            <person name="Hainaut M."/>
            <person name="Haridas S."/>
            <person name="Labutti K."/>
            <person name="Lindquist E."/>
            <person name="Lipzen A."/>
            <person name="Khouja H.-R."/>
            <person name="Murat C."/>
            <person name="Ohm R."/>
            <person name="Olson A."/>
            <person name="Spatafora J."/>
            <person name="Veneault-Fourrey C."/>
            <person name="Henrissat B."/>
            <person name="Grigoriev I."/>
            <person name="Martin F."/>
            <person name="Perotto S."/>
        </authorList>
    </citation>
    <scope>NUCLEOTIDE SEQUENCE [LARGE SCALE GENOMIC DNA]</scope>
    <source>
        <strain evidence="1 2">UAMH 7357</strain>
    </source>
</reference>
<dbReference type="OrthoDB" id="10552390at2759"/>
<gene>
    <name evidence="1" type="ORF">NA56DRAFT_644859</name>
</gene>
<dbReference type="EMBL" id="KZ613477">
    <property type="protein sequence ID" value="PMD22688.1"/>
    <property type="molecule type" value="Genomic_DNA"/>
</dbReference>
<name>A0A2J6Q8U9_9HELO</name>
<keyword evidence="2" id="KW-1185">Reference proteome</keyword>
<accession>A0A2J6Q8U9</accession>
<evidence type="ECO:0000313" key="2">
    <source>
        <dbReference type="Proteomes" id="UP000235672"/>
    </source>
</evidence>
<dbReference type="Proteomes" id="UP000235672">
    <property type="component" value="Unassembled WGS sequence"/>
</dbReference>
<evidence type="ECO:0008006" key="3">
    <source>
        <dbReference type="Google" id="ProtNLM"/>
    </source>
</evidence>
<dbReference type="AlphaFoldDB" id="A0A2J6Q8U9"/>
<evidence type="ECO:0000313" key="1">
    <source>
        <dbReference type="EMBL" id="PMD22688.1"/>
    </source>
</evidence>